<keyword evidence="15" id="KW-0804">Transcription</keyword>
<dbReference type="InterPro" id="IPR013083">
    <property type="entry name" value="Znf_RING/FYVE/PHD"/>
</dbReference>
<sequence length="624" mass="71220">MARGQRRSTRTNVQKSPEPSPPSNRSPSTAPLDSEPSKDIETCPACPTDSVDVRNPYSKEQWIRCDICMTWYHWRCAGSGGDVDAVDKWYCKACLDTNPALSITFKAPARKSFRKRTQRDYANLNAGLQSDPRRWIRILEEKSIKNDPFKRLHGGDVGIHWLEEDETAMTEPVVIEQPDGLGMKMPPADFTVDDVVKLIGEDTPVEVIDVASQSTSPGWTLGKWNDYFNLEPEAREKICNVISLEISGTKLADMILPPKIVRDLDWVENYWPSTRKGKGHVYPKVQLYCLMGVTDAWTDWHIDFAGSSVYYHILRGSKIFYFIRPTPDNLAAYERWSGTELQNYSWLGDMVDEVFKVELNQGNTMIIPTGWIHAVYTPVDTLVFGGNFLHSYNVPTQLRVRNIEIATQVPKKFRFPMFTKLCWYVGDKILRDLKSASGTTLPGRVCDSMSALADFLVSEARVLEGVNEHGKKDVKEQIPSERVKDAPAVARELRWRLRFAGGYTSEDDSGHKSRKSDAKKRKRTSSASPTLDETSGPFKNFRPKLWDSFVEKSTDLETKSERGRRPQDDESWVEHWTDANIADGAGEMAEVESRRYTCIKVRRTANGLERQRIERVVEEWKWTE</sequence>
<keyword evidence="8 19" id="KW-0863">Zinc-finger</keyword>
<comment type="cofactor">
    <cofactor evidence="1">
        <name>Fe(2+)</name>
        <dbReference type="ChEBI" id="CHEBI:29033"/>
    </cofactor>
</comment>
<evidence type="ECO:0000256" key="2">
    <source>
        <dbReference type="ARBA" id="ARBA00003909"/>
    </source>
</evidence>
<dbReference type="SUPFAM" id="SSF51197">
    <property type="entry name" value="Clavaminate synthase-like"/>
    <property type="match status" value="1"/>
</dbReference>
<keyword evidence="24" id="KW-1185">Reference proteome</keyword>
<evidence type="ECO:0000256" key="1">
    <source>
        <dbReference type="ARBA" id="ARBA00001954"/>
    </source>
</evidence>
<evidence type="ECO:0000256" key="16">
    <source>
        <dbReference type="ARBA" id="ARBA00023242"/>
    </source>
</evidence>
<keyword evidence="10" id="KW-0156">Chromatin regulator</keyword>
<dbReference type="InterPro" id="IPR011011">
    <property type="entry name" value="Znf_FYVE_PHD"/>
</dbReference>
<feature type="region of interest" description="Disordered" evidence="20">
    <location>
        <begin position="504"/>
        <end position="539"/>
    </location>
</feature>
<dbReference type="Pfam" id="PF02373">
    <property type="entry name" value="JmjC"/>
    <property type="match status" value="1"/>
</dbReference>
<dbReference type="EMBL" id="JAACJP010000002">
    <property type="protein sequence ID" value="KAF5387004.1"/>
    <property type="molecule type" value="Genomic_DNA"/>
</dbReference>
<organism evidence="23 24">
    <name type="scientific">Tricholomella constricta</name>
    <dbReference type="NCBI Taxonomy" id="117010"/>
    <lineage>
        <taxon>Eukaryota</taxon>
        <taxon>Fungi</taxon>
        <taxon>Dikarya</taxon>
        <taxon>Basidiomycota</taxon>
        <taxon>Agaricomycotina</taxon>
        <taxon>Agaricomycetes</taxon>
        <taxon>Agaricomycetidae</taxon>
        <taxon>Agaricales</taxon>
        <taxon>Tricholomatineae</taxon>
        <taxon>Lyophyllaceae</taxon>
        <taxon>Tricholomella</taxon>
    </lineage>
</organism>
<comment type="subcellular location">
    <subcellularLocation>
        <location evidence="3">Nucleus</location>
    </subcellularLocation>
</comment>
<protein>
    <recommendedName>
        <fullName evidence="6">JmjC domain-containing histone demethylation protein 1</fullName>
        <ecNumber evidence="5">1.14.11.27</ecNumber>
    </recommendedName>
    <alternativeName>
        <fullName evidence="17">[Histone-H3]-lysine-36 demethylase 1</fullName>
    </alternativeName>
</protein>
<dbReference type="OrthoDB" id="5876800at2759"/>
<comment type="function">
    <text evidence="2">Histone demethylase that specifically demethylates 'Lys-36' of histone H3, thereby playing a central role in histone code.</text>
</comment>
<keyword evidence="7" id="KW-0479">Metal-binding</keyword>
<evidence type="ECO:0000259" key="21">
    <source>
        <dbReference type="PROSITE" id="PS50016"/>
    </source>
</evidence>
<dbReference type="SMART" id="SM00558">
    <property type="entry name" value="JmjC"/>
    <property type="match status" value="1"/>
</dbReference>
<dbReference type="Pfam" id="PF17811">
    <property type="entry name" value="JHD"/>
    <property type="match status" value="1"/>
</dbReference>
<accession>A0A8H5HPR9</accession>
<evidence type="ECO:0000256" key="7">
    <source>
        <dbReference type="ARBA" id="ARBA00022723"/>
    </source>
</evidence>
<dbReference type="InterPro" id="IPR019787">
    <property type="entry name" value="Znf_PHD-finger"/>
</dbReference>
<dbReference type="GO" id="GO:0140680">
    <property type="term" value="F:histone H3K36me/H3K36me2 demethylase activity"/>
    <property type="evidence" value="ECO:0007669"/>
    <property type="project" value="UniProtKB-EC"/>
</dbReference>
<dbReference type="PROSITE" id="PS51184">
    <property type="entry name" value="JMJC"/>
    <property type="match status" value="1"/>
</dbReference>
<dbReference type="AlphaFoldDB" id="A0A8H5HPR9"/>
<dbReference type="Gene3D" id="2.60.120.650">
    <property type="entry name" value="Cupin"/>
    <property type="match status" value="1"/>
</dbReference>
<keyword evidence="11" id="KW-0223">Dioxygenase</keyword>
<evidence type="ECO:0000256" key="3">
    <source>
        <dbReference type="ARBA" id="ARBA00004123"/>
    </source>
</evidence>
<dbReference type="Gene3D" id="3.30.40.10">
    <property type="entry name" value="Zinc/RING finger domain, C3HC4 (zinc finger)"/>
    <property type="match status" value="1"/>
</dbReference>
<dbReference type="EC" id="1.14.11.27" evidence="5"/>
<keyword evidence="16" id="KW-0539">Nucleus</keyword>
<evidence type="ECO:0000256" key="9">
    <source>
        <dbReference type="ARBA" id="ARBA00022833"/>
    </source>
</evidence>
<evidence type="ECO:0000256" key="12">
    <source>
        <dbReference type="ARBA" id="ARBA00023002"/>
    </source>
</evidence>
<evidence type="ECO:0000256" key="4">
    <source>
        <dbReference type="ARBA" id="ARBA00008037"/>
    </source>
</evidence>
<feature type="region of interest" description="Disordered" evidence="20">
    <location>
        <begin position="1"/>
        <end position="44"/>
    </location>
</feature>
<evidence type="ECO:0000256" key="14">
    <source>
        <dbReference type="ARBA" id="ARBA00023015"/>
    </source>
</evidence>
<comment type="similarity">
    <text evidence="4">Belongs to the JHDM1 histone demethylase family.</text>
</comment>
<evidence type="ECO:0000256" key="8">
    <source>
        <dbReference type="ARBA" id="ARBA00022771"/>
    </source>
</evidence>
<comment type="catalytic activity">
    <reaction evidence="18">
        <text>N(6),N(6)-dimethyl-L-lysyl(36)-[histone H3] + 2 2-oxoglutarate + 2 O2 = L-lysyl(36)-[histone H3] + 2 formaldehyde + 2 succinate + 2 CO2</text>
        <dbReference type="Rhea" id="RHEA:42032"/>
        <dbReference type="Rhea" id="RHEA-COMP:9785"/>
        <dbReference type="Rhea" id="RHEA-COMP:9787"/>
        <dbReference type="ChEBI" id="CHEBI:15379"/>
        <dbReference type="ChEBI" id="CHEBI:16526"/>
        <dbReference type="ChEBI" id="CHEBI:16810"/>
        <dbReference type="ChEBI" id="CHEBI:16842"/>
        <dbReference type="ChEBI" id="CHEBI:29969"/>
        <dbReference type="ChEBI" id="CHEBI:30031"/>
        <dbReference type="ChEBI" id="CHEBI:61976"/>
        <dbReference type="EC" id="1.14.11.27"/>
    </reaction>
</comment>
<dbReference type="InterPro" id="IPR019786">
    <property type="entry name" value="Zinc_finger_PHD-type_CS"/>
</dbReference>
<evidence type="ECO:0000256" key="5">
    <source>
        <dbReference type="ARBA" id="ARBA00013246"/>
    </source>
</evidence>
<keyword evidence="12" id="KW-0560">Oxidoreductase</keyword>
<evidence type="ECO:0000256" key="6">
    <source>
        <dbReference type="ARBA" id="ARBA00015153"/>
    </source>
</evidence>
<dbReference type="InterPro" id="IPR003347">
    <property type="entry name" value="JmjC_dom"/>
</dbReference>
<dbReference type="GO" id="GO:0008270">
    <property type="term" value="F:zinc ion binding"/>
    <property type="evidence" value="ECO:0007669"/>
    <property type="project" value="UniProtKB-KW"/>
</dbReference>
<dbReference type="PROSITE" id="PS50016">
    <property type="entry name" value="ZF_PHD_2"/>
    <property type="match status" value="1"/>
</dbReference>
<dbReference type="Proteomes" id="UP000565441">
    <property type="component" value="Unassembled WGS sequence"/>
</dbReference>
<dbReference type="PANTHER" id="PTHR23123">
    <property type="entry name" value="PHD/F-BOX CONTAINING PROTEIN"/>
    <property type="match status" value="1"/>
</dbReference>
<dbReference type="SUPFAM" id="SSF57903">
    <property type="entry name" value="FYVE/PHD zinc finger"/>
    <property type="match status" value="1"/>
</dbReference>
<evidence type="ECO:0000256" key="20">
    <source>
        <dbReference type="SAM" id="MobiDB-lite"/>
    </source>
</evidence>
<dbReference type="InterPro" id="IPR001965">
    <property type="entry name" value="Znf_PHD"/>
</dbReference>
<gene>
    <name evidence="23" type="ORF">D9615_001759</name>
</gene>
<evidence type="ECO:0000256" key="10">
    <source>
        <dbReference type="ARBA" id="ARBA00022853"/>
    </source>
</evidence>
<proteinExistence type="inferred from homology"/>
<reference evidence="23 24" key="1">
    <citation type="journal article" date="2020" name="ISME J.">
        <title>Uncovering the hidden diversity of litter-decomposition mechanisms in mushroom-forming fungi.</title>
        <authorList>
            <person name="Floudas D."/>
            <person name="Bentzer J."/>
            <person name="Ahren D."/>
            <person name="Johansson T."/>
            <person name="Persson P."/>
            <person name="Tunlid A."/>
        </authorList>
    </citation>
    <scope>NUCLEOTIDE SEQUENCE [LARGE SCALE GENOMIC DNA]</scope>
    <source>
        <strain evidence="23 24">CBS 661.87</strain>
    </source>
</reference>
<keyword evidence="13" id="KW-0408">Iron</keyword>
<keyword evidence="9" id="KW-0862">Zinc</keyword>
<feature type="domain" description="PHD-type" evidence="21">
    <location>
        <begin position="40"/>
        <end position="97"/>
    </location>
</feature>
<feature type="domain" description="JmjC" evidence="22">
    <location>
        <begin position="246"/>
        <end position="405"/>
    </location>
</feature>
<evidence type="ECO:0000256" key="19">
    <source>
        <dbReference type="PROSITE-ProRule" id="PRU00146"/>
    </source>
</evidence>
<dbReference type="SMART" id="SM00249">
    <property type="entry name" value="PHD"/>
    <property type="match status" value="1"/>
</dbReference>
<evidence type="ECO:0000256" key="17">
    <source>
        <dbReference type="ARBA" id="ARBA00031083"/>
    </source>
</evidence>
<evidence type="ECO:0000256" key="18">
    <source>
        <dbReference type="ARBA" id="ARBA00047915"/>
    </source>
</evidence>
<dbReference type="PROSITE" id="PS01359">
    <property type="entry name" value="ZF_PHD_1"/>
    <property type="match status" value="1"/>
</dbReference>
<feature type="compositionally biased region" description="Basic residues" evidence="20">
    <location>
        <begin position="512"/>
        <end position="524"/>
    </location>
</feature>
<evidence type="ECO:0000256" key="15">
    <source>
        <dbReference type="ARBA" id="ARBA00023163"/>
    </source>
</evidence>
<evidence type="ECO:0000256" key="13">
    <source>
        <dbReference type="ARBA" id="ARBA00023004"/>
    </source>
</evidence>
<evidence type="ECO:0000256" key="11">
    <source>
        <dbReference type="ARBA" id="ARBA00022964"/>
    </source>
</evidence>
<dbReference type="InterPro" id="IPR050690">
    <property type="entry name" value="JHDM1_Histone_Demethylase"/>
</dbReference>
<dbReference type="InterPro" id="IPR041070">
    <property type="entry name" value="JHD"/>
</dbReference>
<evidence type="ECO:0000259" key="22">
    <source>
        <dbReference type="PROSITE" id="PS51184"/>
    </source>
</evidence>
<name>A0A8H5HPR9_9AGAR</name>
<keyword evidence="14" id="KW-0805">Transcription regulation</keyword>
<comment type="caution">
    <text evidence="23">The sequence shown here is derived from an EMBL/GenBank/DDBJ whole genome shotgun (WGS) entry which is preliminary data.</text>
</comment>
<dbReference type="GO" id="GO:0005634">
    <property type="term" value="C:nucleus"/>
    <property type="evidence" value="ECO:0007669"/>
    <property type="project" value="UniProtKB-SubCell"/>
</dbReference>
<evidence type="ECO:0000313" key="24">
    <source>
        <dbReference type="Proteomes" id="UP000565441"/>
    </source>
</evidence>
<evidence type="ECO:0000313" key="23">
    <source>
        <dbReference type="EMBL" id="KAF5387004.1"/>
    </source>
</evidence>